<name>A0ACC6PM73_9ACTN</name>
<evidence type="ECO:0000313" key="2">
    <source>
        <dbReference type="Proteomes" id="UP001377168"/>
    </source>
</evidence>
<proteinExistence type="predicted"/>
<evidence type="ECO:0000313" key="1">
    <source>
        <dbReference type="EMBL" id="MEJ8632491.1"/>
    </source>
</evidence>
<protein>
    <submittedName>
        <fullName evidence="1">Uncharacterized protein</fullName>
    </submittedName>
</protein>
<dbReference type="EMBL" id="JBBKAJ010000021">
    <property type="protein sequence ID" value="MEJ8632491.1"/>
    <property type="molecule type" value="Genomic_DNA"/>
</dbReference>
<reference evidence="1" key="1">
    <citation type="submission" date="2024-03" db="EMBL/GenBank/DDBJ databases">
        <title>Novel Streptomyces species of biotechnological and ecological value are a feature of Machair soil.</title>
        <authorList>
            <person name="Prole J.R."/>
            <person name="Goodfellow M."/>
            <person name="Allenby N."/>
            <person name="Ward A.C."/>
        </authorList>
    </citation>
    <scope>NUCLEOTIDE SEQUENCE</scope>
    <source>
        <strain evidence="1">MS2.AVA.5</strain>
    </source>
</reference>
<dbReference type="Proteomes" id="UP001377168">
    <property type="component" value="Unassembled WGS sequence"/>
</dbReference>
<keyword evidence="2" id="KW-1185">Reference proteome</keyword>
<organism evidence="1 2">
    <name type="scientific">Streptomyces achmelvichensis</name>
    <dbReference type="NCBI Taxonomy" id="3134111"/>
    <lineage>
        <taxon>Bacteria</taxon>
        <taxon>Bacillati</taxon>
        <taxon>Actinomycetota</taxon>
        <taxon>Actinomycetes</taxon>
        <taxon>Kitasatosporales</taxon>
        <taxon>Streptomycetaceae</taxon>
        <taxon>Streptomyces</taxon>
    </lineage>
</organism>
<accession>A0ACC6PM73</accession>
<gene>
    <name evidence="1" type="ORF">WKI67_03495</name>
</gene>
<comment type="caution">
    <text evidence="1">The sequence shown here is derived from an EMBL/GenBank/DDBJ whole genome shotgun (WGS) entry which is preliminary data.</text>
</comment>
<sequence>MLPGPPPLPERTGHPPVFEASQPAEPGIDPEALQILAADAAKRARRQLAAALADDTPQTPADLTEWQDAVRIAAEHPQIEVFARIAQSTDRPLSELAQAVRAWRHGGIAALEVLQDPWTPDPSVLARARASLADDWADGRTPQLRAWRNRWTIVGRDRQLRYGRDGRWYPYGKEDGTWWPIGPPDPDPATALAALLALQDRPS</sequence>